<comment type="subcellular location">
    <subcellularLocation>
        <location evidence="1">Cytoplasm</location>
    </subcellularLocation>
</comment>
<sequence length="159" mass="17799">MSRKLNFLENLIENDSILLQQEASNWQEAIKLSTNLLEKAKIINQNYYLNILESTAKYGPYYVIMDGFAMPHASGTSDSVFGNGFSLVTLKNPVVFENNVKVSVLVCVAAIDGETHTKIAIPQLVAIFESPENIAKIASFQTKEQVIDFISKIDYTKYL</sequence>
<dbReference type="RefSeq" id="WP_020003032.1">
    <property type="nucleotide sequence ID" value="NZ_CP012624.1"/>
</dbReference>
<name>A0AAN1B3M8_MYCSY</name>
<dbReference type="Pfam" id="PF00359">
    <property type="entry name" value="PTS_EIIA_2"/>
    <property type="match status" value="1"/>
</dbReference>
<evidence type="ECO:0000256" key="2">
    <source>
        <dbReference type="ARBA" id="ARBA00022448"/>
    </source>
</evidence>
<dbReference type="InterPro" id="IPR051351">
    <property type="entry name" value="Ascorbate-PTS_EIIA_comp"/>
</dbReference>
<evidence type="ECO:0000256" key="6">
    <source>
        <dbReference type="ARBA" id="ARBA00022683"/>
    </source>
</evidence>
<evidence type="ECO:0000256" key="3">
    <source>
        <dbReference type="ARBA" id="ARBA00022490"/>
    </source>
</evidence>
<dbReference type="Proteomes" id="UP001164481">
    <property type="component" value="Chromosome"/>
</dbReference>
<dbReference type="GO" id="GO:0009401">
    <property type="term" value="P:phosphoenolpyruvate-dependent sugar phosphotransferase system"/>
    <property type="evidence" value="ECO:0007669"/>
    <property type="project" value="UniProtKB-KW"/>
</dbReference>
<feature type="domain" description="PTS EIIA type-2" evidence="11">
    <location>
        <begin position="10"/>
        <end position="153"/>
    </location>
</feature>
<dbReference type="CDD" id="cd00211">
    <property type="entry name" value="PTS_IIA_fru"/>
    <property type="match status" value="1"/>
</dbReference>
<reference evidence="12" key="2">
    <citation type="submission" date="2022-11" db="EMBL/GenBank/DDBJ databases">
        <title>complete genomes of mycoplasma synoviae ZX313 strain and SD2 strain.</title>
        <authorList>
            <person name="Zhong Q."/>
        </authorList>
    </citation>
    <scope>NUCLEOTIDE SEQUENCE</scope>
    <source>
        <strain evidence="12">SD2</strain>
    </source>
</reference>
<keyword evidence="4" id="KW-0597">Phosphoprotein</keyword>
<dbReference type="GeneID" id="93529839"/>
<evidence type="ECO:0000259" key="11">
    <source>
        <dbReference type="PROSITE" id="PS51094"/>
    </source>
</evidence>
<dbReference type="PROSITE" id="PS51094">
    <property type="entry name" value="PTS_EIIA_TYPE_2"/>
    <property type="match status" value="1"/>
</dbReference>
<dbReference type="InterPro" id="IPR016152">
    <property type="entry name" value="PTrfase/Anion_transptr"/>
</dbReference>
<evidence type="ECO:0000256" key="4">
    <source>
        <dbReference type="ARBA" id="ARBA00022553"/>
    </source>
</evidence>
<reference evidence="12" key="1">
    <citation type="submission" date="2022-10" db="EMBL/GenBank/DDBJ databases">
        <authorList>
            <person name="Wei X."/>
        </authorList>
    </citation>
    <scope>NUCLEOTIDE SEQUENCE</scope>
    <source>
        <strain evidence="12">SD2</strain>
    </source>
</reference>
<comment type="function">
    <text evidence="8">The phosphoenolpyruvate-dependent sugar phosphotransferase system (sugar PTS), a major carbohydrate active transport system, catalyzes the phosphorylation of incoming sugar substrates concomitantly with their translocation across the cell membrane. The enzyme II UlaABC PTS system is involved in ascorbate transport.</text>
</comment>
<keyword evidence="3" id="KW-0963">Cytoplasm</keyword>
<organism evidence="12 13">
    <name type="scientific">Mycoplasmopsis synoviae</name>
    <name type="common">Mycoplasma synoviae</name>
    <dbReference type="NCBI Taxonomy" id="2109"/>
    <lineage>
        <taxon>Bacteria</taxon>
        <taxon>Bacillati</taxon>
        <taxon>Mycoplasmatota</taxon>
        <taxon>Mycoplasmoidales</taxon>
        <taxon>Metamycoplasmataceae</taxon>
        <taxon>Mycoplasmopsis</taxon>
    </lineage>
</organism>
<keyword evidence="2" id="KW-0813">Transport</keyword>
<evidence type="ECO:0000256" key="7">
    <source>
        <dbReference type="ARBA" id="ARBA00022777"/>
    </source>
</evidence>
<keyword evidence="6" id="KW-0598">Phosphotransferase system</keyword>
<evidence type="ECO:0000256" key="8">
    <source>
        <dbReference type="ARBA" id="ARBA00037387"/>
    </source>
</evidence>
<keyword evidence="7" id="KW-0418">Kinase</keyword>
<protein>
    <recommendedName>
        <fullName evidence="9">Ascorbate-specific PTS system EIIA component</fullName>
    </recommendedName>
    <alternativeName>
        <fullName evidence="10">Ascorbate-specific phosphotransferase enzyme IIA component</fullName>
    </alternativeName>
</protein>
<evidence type="ECO:0000256" key="10">
    <source>
        <dbReference type="ARBA" id="ARBA00042072"/>
    </source>
</evidence>
<evidence type="ECO:0000256" key="5">
    <source>
        <dbReference type="ARBA" id="ARBA00022679"/>
    </source>
</evidence>
<evidence type="ECO:0000313" key="12">
    <source>
        <dbReference type="EMBL" id="UZW64506.1"/>
    </source>
</evidence>
<evidence type="ECO:0000256" key="9">
    <source>
        <dbReference type="ARBA" id="ARBA00041175"/>
    </source>
</evidence>
<evidence type="ECO:0000313" key="13">
    <source>
        <dbReference type="Proteomes" id="UP001164481"/>
    </source>
</evidence>
<keyword evidence="12" id="KW-0762">Sugar transport</keyword>
<dbReference type="GO" id="GO:0005737">
    <property type="term" value="C:cytoplasm"/>
    <property type="evidence" value="ECO:0007669"/>
    <property type="project" value="UniProtKB-SubCell"/>
</dbReference>
<dbReference type="Gene3D" id="3.40.930.10">
    <property type="entry name" value="Mannitol-specific EII, Chain A"/>
    <property type="match status" value="1"/>
</dbReference>
<gene>
    <name evidence="12" type="ORF">OIE46_00185</name>
</gene>
<dbReference type="InterPro" id="IPR002178">
    <property type="entry name" value="PTS_EIIA_type-2_dom"/>
</dbReference>
<dbReference type="GO" id="GO:0016301">
    <property type="term" value="F:kinase activity"/>
    <property type="evidence" value="ECO:0007669"/>
    <property type="project" value="UniProtKB-KW"/>
</dbReference>
<keyword evidence="5" id="KW-0808">Transferase</keyword>
<accession>A0AAN1B3M8</accession>
<proteinExistence type="predicted"/>
<evidence type="ECO:0000256" key="1">
    <source>
        <dbReference type="ARBA" id="ARBA00004496"/>
    </source>
</evidence>
<dbReference type="AlphaFoldDB" id="A0AAN1B3M8"/>
<dbReference type="PANTHER" id="PTHR36203">
    <property type="entry name" value="ASCORBATE-SPECIFIC PTS SYSTEM EIIA COMPONENT"/>
    <property type="match status" value="1"/>
</dbReference>
<dbReference type="SUPFAM" id="SSF55804">
    <property type="entry name" value="Phoshotransferase/anion transport protein"/>
    <property type="match status" value="1"/>
</dbReference>
<dbReference type="PANTHER" id="PTHR36203:SF1">
    <property type="entry name" value="ASCORBATE-SPECIFIC PTS SYSTEM EIIA COMPONENT"/>
    <property type="match status" value="1"/>
</dbReference>
<dbReference type="EMBL" id="CP107525">
    <property type="protein sequence ID" value="UZW64506.1"/>
    <property type="molecule type" value="Genomic_DNA"/>
</dbReference>